<evidence type="ECO:0000256" key="1">
    <source>
        <dbReference type="ARBA" id="ARBA00004651"/>
    </source>
</evidence>
<feature type="transmembrane region" description="Helical" evidence="7">
    <location>
        <begin position="230"/>
        <end position="252"/>
    </location>
</feature>
<keyword evidence="6 7" id="KW-0472">Membrane</keyword>
<dbReference type="InterPro" id="IPR006301">
    <property type="entry name" value="FlhA"/>
</dbReference>
<dbReference type="GO" id="GO:0044780">
    <property type="term" value="P:bacterial-type flagellum assembly"/>
    <property type="evidence" value="ECO:0007669"/>
    <property type="project" value="InterPro"/>
</dbReference>
<dbReference type="PANTHER" id="PTHR30161">
    <property type="entry name" value="FLAGELLAR EXPORT PROTEIN, MEMBRANE FLHA SUBUNIT-RELATED"/>
    <property type="match status" value="1"/>
</dbReference>
<feature type="transmembrane region" description="Helical" evidence="7">
    <location>
        <begin position="30"/>
        <end position="49"/>
    </location>
</feature>
<keyword evidence="7" id="KW-1005">Bacterial flagellum biogenesis</keyword>
<evidence type="ECO:0000256" key="4">
    <source>
        <dbReference type="ARBA" id="ARBA00022692"/>
    </source>
</evidence>
<dbReference type="Gene3D" id="3.40.50.12790">
    <property type="entry name" value="FHIPEP family, domain 4"/>
    <property type="match status" value="1"/>
</dbReference>
<keyword evidence="4 7" id="KW-0812">Transmembrane</keyword>
<organism evidence="8">
    <name type="scientific">Proteinivorax tanatarense</name>
    <dbReference type="NCBI Taxonomy" id="1260629"/>
    <lineage>
        <taxon>Bacteria</taxon>
        <taxon>Bacillati</taxon>
        <taxon>Bacillota</taxon>
        <taxon>Clostridia</taxon>
        <taxon>Eubacteriales</taxon>
        <taxon>Proteinivoracaceae</taxon>
        <taxon>Proteinivorax</taxon>
    </lineage>
</organism>
<comment type="function">
    <text evidence="7">Required for formation of the rod structure of the flagellar apparatus. Together with FliI and FliH, may constitute the export apparatus of flagellin.</text>
</comment>
<evidence type="ECO:0000256" key="6">
    <source>
        <dbReference type="ARBA" id="ARBA00023136"/>
    </source>
</evidence>
<keyword evidence="8" id="KW-0969">Cilium</keyword>
<dbReference type="PRINTS" id="PR00949">
    <property type="entry name" value="TYPE3IMAPROT"/>
</dbReference>
<feature type="transmembrane region" description="Helical" evidence="7">
    <location>
        <begin position="55"/>
        <end position="72"/>
    </location>
</feature>
<protein>
    <recommendedName>
        <fullName evidence="7">Flagellar biosynthesis protein FlhA</fullName>
    </recommendedName>
</protein>
<dbReference type="PIRSF" id="PIRSF005419">
    <property type="entry name" value="FlhA"/>
    <property type="match status" value="1"/>
</dbReference>
<accession>A0AAU7VQ81</accession>
<dbReference type="NCBIfam" id="TIGR01398">
    <property type="entry name" value="FlhA"/>
    <property type="match status" value="1"/>
</dbReference>
<dbReference type="InterPro" id="IPR042196">
    <property type="entry name" value="FHIPEP_4"/>
</dbReference>
<dbReference type="AlphaFoldDB" id="A0AAU7VQ81"/>
<sequence length="680" mass="74331">MKIAEYGFVIIIIMIIMMMIIPVHPTLLSILIVINISLALTILLTTMQIKEPLEFAIFPSVLLITTLFRLALNVSSTRLILNEADAGQVIEAFGDFVVGGNAIVGFIVFVILVIIQFIVITKGAERVAEVGARFTLDAMPGKQMAIDADLNAGLITEQEAKKRRKDIQREADFYGAMDGASKFVKGDAIAGIIITLINIGAGFVIGMVSHGLDFQESMNTFMLLSVGDGLVSQIPALLISAATGITVTRAASEDTLGNDFIGQIFSNSKVTYIIAALLLVFAITPGLPAVPFLIISILFFVAGFLSRRSQAKQEEQLLAQEQSAAASDDLEEAKPESVLNLLQVDPLELEFGYGLISIFDAEQGGDLLDRVVMIRRQCAMDLGLVVPIVRIRDNIQLPSNEYVIKIKGAEVARAEIQPEKLMAMDPGTATEAIDGKETVEPSFGLSALWIDTDDREKAETLGYTVVDPPSIIATHLTEVIKQHGHELLGRQEVKTLLDNVKKTNSAVVDELVPNQLSIGDVQKVLCNLLNEGISIKDLITILEQLADYAPITKDPDMLTEYARQGLQRQISNLVKELGSPIPVITLDPQLEQLINDSIQQTDQGNYLSIDPDNTQSIVNNFSTTYEDLLAKGYQPVVLTAPLIRLYFRKIIESNYPHVSVFSFNELDNKLDIQAVGVVKL</sequence>
<keyword evidence="7" id="KW-1006">Bacterial flagellum protein export</keyword>
<reference evidence="8" key="1">
    <citation type="journal article" date="2013" name="Extremophiles">
        <title>Proteinivorax tanatarense gen. nov., sp. nov., an anaerobic, haloalkaliphilic, proteolytic bacterium isolated from a decaying algal bloom, and proposal of Proteinivoraceae fam. nov.</title>
        <authorList>
            <person name="Kevbrin V."/>
            <person name="Boltyanskaya Y."/>
            <person name="Zhilina T."/>
            <person name="Kolganova T."/>
            <person name="Lavrentjeva E."/>
            <person name="Kuznetsov B."/>
        </authorList>
    </citation>
    <scope>NUCLEOTIDE SEQUENCE</scope>
    <source>
        <strain evidence="8">Z-910T</strain>
    </source>
</reference>
<dbReference type="InterPro" id="IPR042193">
    <property type="entry name" value="FHIPEP_3"/>
</dbReference>
<feature type="transmembrane region" description="Helical" evidence="7">
    <location>
        <begin position="93"/>
        <end position="119"/>
    </location>
</feature>
<evidence type="ECO:0000256" key="5">
    <source>
        <dbReference type="ARBA" id="ARBA00022989"/>
    </source>
</evidence>
<feature type="transmembrane region" description="Helical" evidence="7">
    <location>
        <begin position="6"/>
        <end position="23"/>
    </location>
</feature>
<gene>
    <name evidence="7 8" type="primary">flhA</name>
    <name evidence="8" type="ORF">PRVXT_001416</name>
</gene>
<dbReference type="InterPro" id="IPR001712">
    <property type="entry name" value="T3SS_FHIPEP"/>
</dbReference>
<dbReference type="GO" id="GO:0005886">
    <property type="term" value="C:plasma membrane"/>
    <property type="evidence" value="ECO:0007669"/>
    <property type="project" value="UniProtKB-SubCell"/>
</dbReference>
<dbReference type="Gene3D" id="3.40.30.60">
    <property type="entry name" value="FHIPEP family, domain 1"/>
    <property type="match status" value="1"/>
</dbReference>
<keyword evidence="8" id="KW-0966">Cell projection</keyword>
<evidence type="ECO:0000256" key="3">
    <source>
        <dbReference type="ARBA" id="ARBA00022475"/>
    </source>
</evidence>
<keyword evidence="5 7" id="KW-1133">Transmembrane helix</keyword>
<dbReference type="InterPro" id="IPR025505">
    <property type="entry name" value="FHIPEP_CS"/>
</dbReference>
<keyword evidence="7" id="KW-0813">Transport</keyword>
<dbReference type="PANTHER" id="PTHR30161:SF1">
    <property type="entry name" value="FLAGELLAR BIOSYNTHESIS PROTEIN FLHA-RELATED"/>
    <property type="match status" value="1"/>
</dbReference>
<proteinExistence type="inferred from homology"/>
<feature type="transmembrane region" description="Helical" evidence="7">
    <location>
        <begin position="272"/>
        <end position="305"/>
    </location>
</feature>
<dbReference type="RefSeq" id="WP_350344968.1">
    <property type="nucleotide sequence ID" value="NZ_CP158367.1"/>
</dbReference>
<dbReference type="PROSITE" id="PS00994">
    <property type="entry name" value="FHIPEP"/>
    <property type="match status" value="1"/>
</dbReference>
<dbReference type="InterPro" id="IPR042194">
    <property type="entry name" value="FHIPEP_1"/>
</dbReference>
<keyword evidence="7" id="KW-0653">Protein transport</keyword>
<keyword evidence="3 7" id="KW-1003">Cell membrane</keyword>
<keyword evidence="8" id="KW-0282">Flagellum</keyword>
<dbReference type="Gene3D" id="1.10.8.540">
    <property type="entry name" value="FHIPEP family, domain 3"/>
    <property type="match status" value="1"/>
</dbReference>
<dbReference type="EMBL" id="CP158367">
    <property type="protein sequence ID" value="XBX76234.1"/>
    <property type="molecule type" value="Genomic_DNA"/>
</dbReference>
<reference evidence="8" key="2">
    <citation type="submission" date="2024-06" db="EMBL/GenBank/DDBJ databases">
        <authorList>
            <person name="Petrova K.O."/>
            <person name="Toshchakov S.V."/>
            <person name="Boltjanskaja Y.V."/>
            <person name="Kevbrin V."/>
        </authorList>
    </citation>
    <scope>NUCLEOTIDE SEQUENCE</scope>
    <source>
        <strain evidence="8">Z-910T</strain>
    </source>
</reference>
<evidence type="ECO:0000313" key="8">
    <source>
        <dbReference type="EMBL" id="XBX76234.1"/>
    </source>
</evidence>
<dbReference type="Pfam" id="PF00771">
    <property type="entry name" value="FHIPEP"/>
    <property type="match status" value="1"/>
</dbReference>
<evidence type="ECO:0000256" key="7">
    <source>
        <dbReference type="RuleBase" id="RU364093"/>
    </source>
</evidence>
<feature type="transmembrane region" description="Helical" evidence="7">
    <location>
        <begin position="188"/>
        <end position="209"/>
    </location>
</feature>
<comment type="similarity">
    <text evidence="2 7">Belongs to the FHIPEP (flagella/HR/invasion proteins export pore) family.</text>
</comment>
<comment type="subcellular location">
    <subcellularLocation>
        <location evidence="1 7">Cell membrane</location>
        <topology evidence="1 7">Multi-pass membrane protein</topology>
    </subcellularLocation>
</comment>
<evidence type="ECO:0000256" key="2">
    <source>
        <dbReference type="ARBA" id="ARBA00008835"/>
    </source>
</evidence>
<name>A0AAU7VQ81_9FIRM</name>
<dbReference type="GO" id="GO:0009306">
    <property type="term" value="P:protein secretion"/>
    <property type="evidence" value="ECO:0007669"/>
    <property type="project" value="InterPro"/>
</dbReference>